<protein>
    <submittedName>
        <fullName evidence="5">3488_t:CDS:1</fullName>
    </submittedName>
</protein>
<evidence type="ECO:0000256" key="3">
    <source>
        <dbReference type="SAM" id="MobiDB-lite"/>
    </source>
</evidence>
<feature type="compositionally biased region" description="Basic and acidic residues" evidence="3">
    <location>
        <begin position="234"/>
        <end position="243"/>
    </location>
</feature>
<dbReference type="InterPro" id="IPR050342">
    <property type="entry name" value="HMGB"/>
</dbReference>
<keyword evidence="6" id="KW-1185">Reference proteome</keyword>
<dbReference type="GO" id="GO:0003677">
    <property type="term" value="F:DNA binding"/>
    <property type="evidence" value="ECO:0007669"/>
    <property type="project" value="UniProtKB-UniRule"/>
</dbReference>
<feature type="region of interest" description="Disordered" evidence="3">
    <location>
        <begin position="488"/>
        <end position="511"/>
    </location>
</feature>
<dbReference type="Proteomes" id="UP000789342">
    <property type="component" value="Unassembled WGS sequence"/>
</dbReference>
<dbReference type="Pfam" id="PF00505">
    <property type="entry name" value="HMG_box"/>
    <property type="match status" value="1"/>
</dbReference>
<feature type="compositionally biased region" description="Acidic residues" evidence="3">
    <location>
        <begin position="716"/>
        <end position="729"/>
    </location>
</feature>
<name>A0A9N9C4Q7_9GLOM</name>
<proteinExistence type="predicted"/>
<evidence type="ECO:0000256" key="2">
    <source>
        <dbReference type="PROSITE-ProRule" id="PRU00267"/>
    </source>
</evidence>
<feature type="region of interest" description="Disordered" evidence="3">
    <location>
        <begin position="234"/>
        <end position="263"/>
    </location>
</feature>
<dbReference type="SMART" id="SM00398">
    <property type="entry name" value="HMG"/>
    <property type="match status" value="1"/>
</dbReference>
<sequence>MNKASIASILNTDTPCTYVPSSMKPAVSANSTETLTPFSSSTLAAITNADSGFLDNTRSPFITPLKTHEQYSQEQTHVFSHNNFSLSNNLVLPRPPLSSDRQNPMQSRADGDEIRVPANFHSTFHTNFPIHTGAATNIVQSIPRIQLVPNEDVGIYKNLNAIVLNRDLLDTMGRQTDATANAYMKVPDTLRQVFDFKNTIVSTDPNNPLVEQNKAVRKKRFRRTKQQMLEDAMKAKEKGENDVKVSSPLSAPPKRGRKRARNLNFQRPQDRLKRPRNGYMIFMNEVYEETKLKNPNLKFGEISAAIGERWKNMSKEEQMPYHHKHEQEKLMYENAKQAMSKGAICFVEENIPSSSPSSEQKATNKTFENDPSASSTSILIPSQLLTPKSPAAKLPTLKLTPTSVSTSSNDMIIGGRAKLSQHAPFMQSPSASENIIKATASARGLPPATLLVTPLTTPCETDEIQKSTSIEELFEGVQSKTVVNTAEKSKSSNLDKGVADGDNLPSNLSPNSNEQIMFIEGDQKNEKIQKDQDISKIVSGGLKTEGLVLVDDYEDGGDDLEGMGVEEITQSLSPTYGTPQLKVEKRKGRGGKEEKVWEEKVKLDQERQKKKSEINIDLLMKESVTYGSRTSGRNNSTKKVTRSLLKGKQILNKDINRDFTPRREGLRSARRSSINNTKLTRSRNRSSPSKSVDDIASSSKSSPNILKDDDSHDMIEVDSDNTSDYDSDTSNDTRNKWHFPIVGTKTSPGLTPYRKRKVNSIDEDINESNATNKHGRSVGNRGGRRGQRTTRNANNSEDVSVKKVYKRRKVY</sequence>
<dbReference type="OrthoDB" id="1919336at2759"/>
<feature type="region of interest" description="Disordered" evidence="3">
    <location>
        <begin position="351"/>
        <end position="380"/>
    </location>
</feature>
<organism evidence="5 6">
    <name type="scientific">Acaulospora morrowiae</name>
    <dbReference type="NCBI Taxonomy" id="94023"/>
    <lineage>
        <taxon>Eukaryota</taxon>
        <taxon>Fungi</taxon>
        <taxon>Fungi incertae sedis</taxon>
        <taxon>Mucoromycota</taxon>
        <taxon>Glomeromycotina</taxon>
        <taxon>Glomeromycetes</taxon>
        <taxon>Diversisporales</taxon>
        <taxon>Acaulosporaceae</taxon>
        <taxon>Acaulospora</taxon>
    </lineage>
</organism>
<dbReference type="PANTHER" id="PTHR48112:SF22">
    <property type="entry name" value="MITOCHONDRIAL TRANSCRIPTION FACTOR A, ISOFORM B"/>
    <property type="match status" value="1"/>
</dbReference>
<evidence type="ECO:0000256" key="1">
    <source>
        <dbReference type="ARBA" id="ARBA00023125"/>
    </source>
</evidence>
<reference evidence="5" key="1">
    <citation type="submission" date="2021-06" db="EMBL/GenBank/DDBJ databases">
        <authorList>
            <person name="Kallberg Y."/>
            <person name="Tangrot J."/>
            <person name="Rosling A."/>
        </authorList>
    </citation>
    <scope>NUCLEOTIDE SEQUENCE</scope>
    <source>
        <strain evidence="5">CL551</strain>
    </source>
</reference>
<comment type="caution">
    <text evidence="5">The sequence shown here is derived from an EMBL/GenBank/DDBJ whole genome shotgun (WGS) entry which is preliminary data.</text>
</comment>
<evidence type="ECO:0000313" key="6">
    <source>
        <dbReference type="Proteomes" id="UP000789342"/>
    </source>
</evidence>
<feature type="domain" description="HMG box" evidence="4">
    <location>
        <begin position="272"/>
        <end position="340"/>
    </location>
</feature>
<evidence type="ECO:0000259" key="4">
    <source>
        <dbReference type="PROSITE" id="PS50118"/>
    </source>
</evidence>
<feature type="compositionally biased region" description="Polar residues" evidence="3">
    <location>
        <begin position="359"/>
        <end position="380"/>
    </location>
</feature>
<feature type="compositionally biased region" description="Low complexity" evidence="3">
    <location>
        <begin position="686"/>
        <end position="703"/>
    </location>
</feature>
<feature type="region of interest" description="Disordered" evidence="3">
    <location>
        <begin position="654"/>
        <end position="811"/>
    </location>
</feature>
<dbReference type="PROSITE" id="PS50118">
    <property type="entry name" value="HMG_BOX_2"/>
    <property type="match status" value="1"/>
</dbReference>
<gene>
    <name evidence="5" type="ORF">AMORRO_LOCUS7172</name>
</gene>
<keyword evidence="2" id="KW-0539">Nucleus</keyword>
<dbReference type="AlphaFoldDB" id="A0A9N9C4Q7"/>
<dbReference type="PANTHER" id="PTHR48112">
    <property type="entry name" value="HIGH MOBILITY GROUP PROTEIN DSP1"/>
    <property type="match status" value="1"/>
</dbReference>
<keyword evidence="1 2" id="KW-0238">DNA-binding</keyword>
<dbReference type="SUPFAM" id="SSF47095">
    <property type="entry name" value="HMG-box"/>
    <property type="match status" value="1"/>
</dbReference>
<accession>A0A9N9C4Q7</accession>
<feature type="DNA-binding region" description="HMG box" evidence="2">
    <location>
        <begin position="272"/>
        <end position="340"/>
    </location>
</feature>
<dbReference type="InterPro" id="IPR009071">
    <property type="entry name" value="HMG_box_dom"/>
</dbReference>
<feature type="compositionally biased region" description="Basic and acidic residues" evidence="3">
    <location>
        <begin position="706"/>
        <end position="715"/>
    </location>
</feature>
<dbReference type="InterPro" id="IPR036910">
    <property type="entry name" value="HMG_box_dom_sf"/>
</dbReference>
<evidence type="ECO:0000313" key="5">
    <source>
        <dbReference type="EMBL" id="CAG8586928.1"/>
    </source>
</evidence>
<dbReference type="EMBL" id="CAJVPV010005217">
    <property type="protein sequence ID" value="CAG8586928.1"/>
    <property type="molecule type" value="Genomic_DNA"/>
</dbReference>
<dbReference type="GO" id="GO:0005634">
    <property type="term" value="C:nucleus"/>
    <property type="evidence" value="ECO:0007669"/>
    <property type="project" value="UniProtKB-UniRule"/>
</dbReference>
<dbReference type="CDD" id="cd00084">
    <property type="entry name" value="HMG-box_SF"/>
    <property type="match status" value="1"/>
</dbReference>
<feature type="compositionally biased region" description="Basic and acidic residues" evidence="3">
    <location>
        <begin position="654"/>
        <end position="667"/>
    </location>
</feature>
<dbReference type="Gene3D" id="1.10.30.10">
    <property type="entry name" value="High mobility group box domain"/>
    <property type="match status" value="1"/>
</dbReference>